<dbReference type="Proteomes" id="UP000643701">
    <property type="component" value="Unassembled WGS sequence"/>
</dbReference>
<dbReference type="AlphaFoldDB" id="A0A967AI32"/>
<dbReference type="RefSeq" id="WP_166400022.1">
    <property type="nucleotide sequence ID" value="NZ_JAANAS010000041.1"/>
</dbReference>
<dbReference type="Pfam" id="PF18962">
    <property type="entry name" value="Por_Secre_tail"/>
    <property type="match status" value="1"/>
</dbReference>
<gene>
    <name evidence="5" type="ORF">G7034_05785</name>
</gene>
<keyword evidence="1 2" id="KW-0732">Signal</keyword>
<reference evidence="5" key="1">
    <citation type="submission" date="2020-03" db="EMBL/GenBank/DDBJ databases">
        <title>Psychroflexus Maritimus sp. nov., isolate from marine sediment.</title>
        <authorList>
            <person name="Zhong Y.-L."/>
        </authorList>
    </citation>
    <scope>NUCLEOTIDE SEQUENCE</scope>
    <source>
        <strain evidence="5">C1</strain>
    </source>
</reference>
<accession>A0A967AI32</accession>
<keyword evidence="6" id="KW-1185">Reference proteome</keyword>
<feature type="domain" description="Secretion system C-terminal sorting" evidence="4">
    <location>
        <begin position="504"/>
        <end position="573"/>
    </location>
</feature>
<organism evidence="5 6">
    <name type="scientific">Psychroflexus maritimus</name>
    <dbReference type="NCBI Taxonomy" id="2714865"/>
    <lineage>
        <taxon>Bacteria</taxon>
        <taxon>Pseudomonadati</taxon>
        <taxon>Bacteroidota</taxon>
        <taxon>Flavobacteriia</taxon>
        <taxon>Flavobacteriales</taxon>
        <taxon>Flavobacteriaceae</taxon>
        <taxon>Psychroflexus</taxon>
    </lineage>
</organism>
<name>A0A967AI32_9FLAO</name>
<dbReference type="EMBL" id="JAANAS010000041">
    <property type="protein sequence ID" value="NGZ89760.1"/>
    <property type="molecule type" value="Genomic_DNA"/>
</dbReference>
<dbReference type="Pfam" id="PF18942">
    <property type="entry name" value="DUF5689"/>
    <property type="match status" value="1"/>
</dbReference>
<evidence type="ECO:0000313" key="6">
    <source>
        <dbReference type="Proteomes" id="UP000643701"/>
    </source>
</evidence>
<dbReference type="InterPro" id="IPR043744">
    <property type="entry name" value="DUF5689"/>
</dbReference>
<evidence type="ECO:0000259" key="4">
    <source>
        <dbReference type="Pfam" id="PF18962"/>
    </source>
</evidence>
<evidence type="ECO:0000313" key="5">
    <source>
        <dbReference type="EMBL" id="NGZ89760.1"/>
    </source>
</evidence>
<proteinExistence type="predicted"/>
<feature type="domain" description="DUF5689" evidence="3">
    <location>
        <begin position="392"/>
        <end position="488"/>
    </location>
</feature>
<protein>
    <submittedName>
        <fullName evidence="5">T9SS type A sorting domain-containing protein</fullName>
    </submittedName>
</protein>
<comment type="caution">
    <text evidence="5">The sequence shown here is derived from an EMBL/GenBank/DDBJ whole genome shotgun (WGS) entry which is preliminary data.</text>
</comment>
<evidence type="ECO:0000256" key="1">
    <source>
        <dbReference type="ARBA" id="ARBA00022729"/>
    </source>
</evidence>
<feature type="chain" id="PRO_5037260819" evidence="2">
    <location>
        <begin position="19"/>
        <end position="574"/>
    </location>
</feature>
<feature type="signal peptide" evidence="2">
    <location>
        <begin position="1"/>
        <end position="18"/>
    </location>
</feature>
<evidence type="ECO:0000259" key="3">
    <source>
        <dbReference type="Pfam" id="PF18942"/>
    </source>
</evidence>
<dbReference type="NCBIfam" id="TIGR04183">
    <property type="entry name" value="Por_Secre_tail"/>
    <property type="match status" value="1"/>
</dbReference>
<evidence type="ECO:0000256" key="2">
    <source>
        <dbReference type="SAM" id="SignalP"/>
    </source>
</evidence>
<sequence length="574" mass="61722">MKKITLLLTLLISAFALGQTPVLTMISDGDCSGGNPKVVEIYAQGTVDFADYSLEIQTNANDTWGNALNLADLGVITDDFVYIHKEDDSFATEYPSASNVLSTTSSAVNFNGDDRIRIIEDASTTVIDQYGEEATDGTGEVWEYKDGYAKRNNSTGPDAGFFAGNWSFSNGALDGEGTCQGGSTFESIIGIGTYTPGSGNNDPSVFIDSPANNAVLNPGTTSVDISFSTQNEPDGAQFDITVNGSTTTGVTSPFNLTTQNGETYAVEVELLEGQSVVASATIEFSVADIIQVQNITELRADFEANGEGRFYEITGVSTMSHADGFNNRKWFQDDSFSGIMIYDQSEVIAEDAYEAGDQVTNLVGETAVFNGVLQLVPSSDNGVVVGNQMPATQIITLSQYLADFETYESTLVGFENVSFVDADGTIEFGTGQNYDFTDGQDTSVIRTEFFSADYIGTIIPTGTLDGLRGVGSQFNGTAQIFPRDSEDINVVLSINGFEKTQFSLYPNPASNFVHLEVPSGESFEVSIYNVTGKKVFATKINRTTKLDVNSLNAGVYMVNFKQGNQNTTRKLIIK</sequence>
<dbReference type="InterPro" id="IPR026444">
    <property type="entry name" value="Secre_tail"/>
</dbReference>